<reference evidence="2 3" key="1">
    <citation type="submission" date="2018-07" db="EMBL/GenBank/DDBJ databases">
        <title>Identification of spontaneous genetic mutation associated with occurrence of a yellow conidial color mutant of Aspergillus flavus.</title>
        <authorList>
            <person name="Chang P.-K."/>
            <person name="Mack B.M."/>
            <person name="Scharfenstein L."/>
            <person name="Gilbert M.K."/>
        </authorList>
    </citation>
    <scope>NUCLEOTIDE SEQUENCE [LARGE SCALE GENOMIC DNA]</scope>
    <source>
        <strain evidence="2 3">CA14</strain>
    </source>
</reference>
<feature type="compositionally biased region" description="Polar residues" evidence="1">
    <location>
        <begin position="15"/>
        <end position="24"/>
    </location>
</feature>
<accession>A0AB74BVC4</accession>
<comment type="caution">
    <text evidence="2">The sequence shown here is derived from an EMBL/GenBank/DDBJ whole genome shotgun (WGS) entry which is preliminary data.</text>
</comment>
<evidence type="ECO:0000313" key="3">
    <source>
        <dbReference type="Proteomes" id="UP000275480"/>
    </source>
</evidence>
<organism evidence="2 3">
    <name type="scientific">Aspergillus flavus</name>
    <dbReference type="NCBI Taxonomy" id="5059"/>
    <lineage>
        <taxon>Eukaryota</taxon>
        <taxon>Fungi</taxon>
        <taxon>Dikarya</taxon>
        <taxon>Ascomycota</taxon>
        <taxon>Pezizomycotina</taxon>
        <taxon>Eurotiomycetes</taxon>
        <taxon>Eurotiomycetidae</taxon>
        <taxon>Eurotiales</taxon>
        <taxon>Aspergillaceae</taxon>
        <taxon>Aspergillus</taxon>
        <taxon>Aspergillus subgen. Circumdati</taxon>
    </lineage>
</organism>
<dbReference type="AlphaFoldDB" id="A0AB74BVC4"/>
<evidence type="ECO:0000313" key="2">
    <source>
        <dbReference type="EMBL" id="RMZ37969.1"/>
    </source>
</evidence>
<evidence type="ECO:0000256" key="1">
    <source>
        <dbReference type="SAM" id="MobiDB-lite"/>
    </source>
</evidence>
<protein>
    <submittedName>
        <fullName evidence="2">Uncharacterized protein</fullName>
    </submittedName>
</protein>
<dbReference type="EMBL" id="QQZZ01000174">
    <property type="protein sequence ID" value="RMZ37969.1"/>
    <property type="molecule type" value="Genomic_DNA"/>
</dbReference>
<name>A0AB74BVC4_ASPFL</name>
<proteinExistence type="predicted"/>
<dbReference type="Proteomes" id="UP000275480">
    <property type="component" value="Unassembled WGS sequence"/>
</dbReference>
<feature type="compositionally biased region" description="Basic and acidic residues" evidence="1">
    <location>
        <begin position="1"/>
        <end position="10"/>
    </location>
</feature>
<gene>
    <name evidence="2" type="ORF">CA14_004821</name>
</gene>
<sequence>MSGPGDDRWRGGRTYDQNRQSGQRHSLHRTMSAHSGSRSGQNQNNWGESRDQLSTGPAQEQHVPVRGFNAAEAKAALKRNSREPKPFFYKPGGKDTNRSGPWGSKPNTMANGKDFFLELRKQITNLRQGDNSMRGTTGVTTIKPTFSGSWVPEGAMENRSSLVAGRLDDSILEITRWAA</sequence>
<feature type="compositionally biased region" description="Polar residues" evidence="1">
    <location>
        <begin position="32"/>
        <end position="58"/>
    </location>
</feature>
<feature type="region of interest" description="Disordered" evidence="1">
    <location>
        <begin position="1"/>
        <end position="107"/>
    </location>
</feature>